<dbReference type="Pfam" id="PF25957">
    <property type="entry name" value="DUF7994"/>
    <property type="match status" value="1"/>
</dbReference>
<dbReference type="Proteomes" id="UP001595660">
    <property type="component" value="Unassembled WGS sequence"/>
</dbReference>
<keyword evidence="1" id="KW-1133">Transmembrane helix</keyword>
<reference evidence="2 3" key="1">
    <citation type="journal article" date="2019" name="Int. J. Syst. Evol. Microbiol.">
        <title>The Global Catalogue of Microorganisms (GCM) 10K type strain sequencing project: providing services to taxonomists for standard genome sequencing and annotation.</title>
        <authorList>
            <consortium name="The Broad Institute Genomics Platform"/>
            <consortium name="The Broad Institute Genome Sequencing Center for Infectious Disease"/>
            <person name="Wu L."/>
            <person name="Ma J."/>
        </authorList>
    </citation>
    <scope>NUCLEOTIDE SEQUENCE [LARGE SCALE GENOMIC DNA]</scope>
    <source>
        <strain evidence="2 3">CGMCC 1.12562</strain>
    </source>
</reference>
<evidence type="ECO:0000313" key="3">
    <source>
        <dbReference type="Proteomes" id="UP001595660"/>
    </source>
</evidence>
<proteinExistence type="predicted"/>
<evidence type="ECO:0008006" key="4">
    <source>
        <dbReference type="Google" id="ProtNLM"/>
    </source>
</evidence>
<dbReference type="RefSeq" id="WP_232570359.1">
    <property type="nucleotide sequence ID" value="NZ_CP089466.1"/>
</dbReference>
<sequence>MNRYDFGRWLGVAFVAIGVGALALTYPPSVALGAQLAALTAAGALFVLAGTPNPARDRYGPHRLLGLGDVLLGASIVASAVGTGPGDGGLFYLAVVGAGGVSLAAIGLGYIFRPDAFGLGPDGYPAE</sequence>
<evidence type="ECO:0000313" key="2">
    <source>
        <dbReference type="EMBL" id="MFC3478452.1"/>
    </source>
</evidence>
<name>A0ABD5NGL4_9EURY</name>
<accession>A0ABD5NGL4</accession>
<organism evidence="2 3">
    <name type="scientific">Halobacterium litoreum</name>
    <dbReference type="NCBI Taxonomy" id="2039234"/>
    <lineage>
        <taxon>Archaea</taxon>
        <taxon>Methanobacteriati</taxon>
        <taxon>Methanobacteriota</taxon>
        <taxon>Stenosarchaea group</taxon>
        <taxon>Halobacteria</taxon>
        <taxon>Halobacteriales</taxon>
        <taxon>Halobacteriaceae</taxon>
        <taxon>Halobacterium</taxon>
    </lineage>
</organism>
<evidence type="ECO:0000256" key="1">
    <source>
        <dbReference type="SAM" id="Phobius"/>
    </source>
</evidence>
<dbReference type="AlphaFoldDB" id="A0ABD5NGL4"/>
<keyword evidence="1" id="KW-0472">Membrane</keyword>
<feature type="transmembrane region" description="Helical" evidence="1">
    <location>
        <begin position="64"/>
        <end position="84"/>
    </location>
</feature>
<keyword evidence="3" id="KW-1185">Reference proteome</keyword>
<dbReference type="InterPro" id="IPR058307">
    <property type="entry name" value="DUF7994"/>
</dbReference>
<feature type="transmembrane region" description="Helical" evidence="1">
    <location>
        <begin position="90"/>
        <end position="112"/>
    </location>
</feature>
<dbReference type="EMBL" id="JBHRWN010000002">
    <property type="protein sequence ID" value="MFC3478452.1"/>
    <property type="molecule type" value="Genomic_DNA"/>
</dbReference>
<feature type="transmembrane region" description="Helical" evidence="1">
    <location>
        <begin position="7"/>
        <end position="26"/>
    </location>
</feature>
<feature type="transmembrane region" description="Helical" evidence="1">
    <location>
        <begin position="32"/>
        <end position="52"/>
    </location>
</feature>
<dbReference type="GeneID" id="69118538"/>
<comment type="caution">
    <text evidence="2">The sequence shown here is derived from an EMBL/GenBank/DDBJ whole genome shotgun (WGS) entry which is preliminary data.</text>
</comment>
<protein>
    <recommendedName>
        <fullName evidence="4">SPW repeat-containing protein</fullName>
    </recommendedName>
</protein>
<keyword evidence="1" id="KW-0812">Transmembrane</keyword>
<gene>
    <name evidence="2" type="ORF">ACFOKC_12045</name>
</gene>